<dbReference type="GO" id="GO:0016020">
    <property type="term" value="C:membrane"/>
    <property type="evidence" value="ECO:0007669"/>
    <property type="project" value="UniProtKB-SubCell"/>
</dbReference>
<evidence type="ECO:0000259" key="8">
    <source>
        <dbReference type="Pfam" id="PF02397"/>
    </source>
</evidence>
<dbReference type="PANTHER" id="PTHR30576">
    <property type="entry name" value="COLANIC BIOSYNTHESIS UDP-GLUCOSE LIPID CARRIER TRANSFERASE"/>
    <property type="match status" value="1"/>
</dbReference>
<evidence type="ECO:0000256" key="5">
    <source>
        <dbReference type="ARBA" id="ARBA00022989"/>
    </source>
</evidence>
<feature type="domain" description="Bacterial sugar transferase" evidence="8">
    <location>
        <begin position="312"/>
        <end position="499"/>
    </location>
</feature>
<evidence type="ECO:0000256" key="4">
    <source>
        <dbReference type="ARBA" id="ARBA00022692"/>
    </source>
</evidence>
<evidence type="ECO:0000313" key="10">
    <source>
        <dbReference type="Proteomes" id="UP000656042"/>
    </source>
</evidence>
<dbReference type="AlphaFoldDB" id="A0A8J3FM04"/>
<evidence type="ECO:0000256" key="1">
    <source>
        <dbReference type="ARBA" id="ARBA00004141"/>
    </source>
</evidence>
<feature type="transmembrane region" description="Helical" evidence="7">
    <location>
        <begin position="52"/>
        <end position="74"/>
    </location>
</feature>
<proteinExistence type="inferred from homology"/>
<dbReference type="Proteomes" id="UP000656042">
    <property type="component" value="Unassembled WGS sequence"/>
</dbReference>
<gene>
    <name evidence="9" type="ORF">GCM10012284_13010</name>
</gene>
<comment type="similarity">
    <text evidence="2">Belongs to the bacterial sugar transferase family.</text>
</comment>
<dbReference type="RefSeq" id="WP_189078170.1">
    <property type="nucleotide sequence ID" value="NZ_BMMX01000003.1"/>
</dbReference>
<keyword evidence="6 7" id="KW-0472">Membrane</keyword>
<keyword evidence="3" id="KW-0808">Transferase</keyword>
<evidence type="ECO:0000256" key="2">
    <source>
        <dbReference type="ARBA" id="ARBA00006464"/>
    </source>
</evidence>
<accession>A0A8J3FM04</accession>
<comment type="caution">
    <text evidence="9">The sequence shown here is derived from an EMBL/GenBank/DDBJ whole genome shotgun (WGS) entry which is preliminary data.</text>
</comment>
<keyword evidence="4 7" id="KW-0812">Transmembrane</keyword>
<dbReference type="Pfam" id="PF13727">
    <property type="entry name" value="CoA_binding_3"/>
    <property type="match status" value="1"/>
</dbReference>
<sequence>MTTTETTADNADTGEVPTTTSLTGLADWDLGELVGRRLADRWVWEARYVKRLLVVDFAATLLATLAAFVLRFQGAPYARWYLLLSALIPPVWVGVLALTHAYERRLLFVGTDEYQRVIGAGVRLTVGMALASYVFRADLARGYLLLALLLTTALSLMGRFLLRRLLHRARQQGRCMHRVLLLGHAPAVAQTTRQLHRKYHHGFQVVGACLPADQLADGTAMVDVPVLGALGASANSAAAAGADTVMVLTCPELDGPMLRRLAWELERDDIDLIVSSSLVDTAGDRITVRPVDGLPMMHVEHPRFTGGRRLVKSLFDVSVAGLLMVLLAPVFLAVALVIKLDTGGPVFFRQVRVGRGGESFRMFKFRTMHVDAERRMETVRQHNEFGSVLFKMRSDPRVTRSGRLLRRYSLDELPQLINVLLGEMSLVGPRPPLHSEVEQYPQDMRRRLVVKPGMTGLWQVSGRSDLSWEDSMRLDLRYVENWSFTVDLVILMRTALVVLRGSGAY</sequence>
<dbReference type="Pfam" id="PF02397">
    <property type="entry name" value="Bac_transf"/>
    <property type="match status" value="1"/>
</dbReference>
<organism evidence="9 10">
    <name type="scientific">Mangrovihabitans endophyticus</name>
    <dbReference type="NCBI Taxonomy" id="1751298"/>
    <lineage>
        <taxon>Bacteria</taxon>
        <taxon>Bacillati</taxon>
        <taxon>Actinomycetota</taxon>
        <taxon>Actinomycetes</taxon>
        <taxon>Micromonosporales</taxon>
        <taxon>Micromonosporaceae</taxon>
        <taxon>Mangrovihabitans</taxon>
    </lineage>
</organism>
<dbReference type="EMBL" id="BMMX01000003">
    <property type="protein sequence ID" value="GGK80512.1"/>
    <property type="molecule type" value="Genomic_DNA"/>
</dbReference>
<feature type="transmembrane region" description="Helical" evidence="7">
    <location>
        <begin position="141"/>
        <end position="162"/>
    </location>
</feature>
<reference evidence="9" key="2">
    <citation type="submission" date="2020-09" db="EMBL/GenBank/DDBJ databases">
        <authorList>
            <person name="Sun Q."/>
            <person name="Zhou Y."/>
        </authorList>
    </citation>
    <scope>NUCLEOTIDE SEQUENCE</scope>
    <source>
        <strain evidence="9">CGMCC 4.7299</strain>
    </source>
</reference>
<feature type="transmembrane region" description="Helical" evidence="7">
    <location>
        <begin position="313"/>
        <end position="338"/>
    </location>
</feature>
<evidence type="ECO:0000256" key="7">
    <source>
        <dbReference type="SAM" id="Phobius"/>
    </source>
</evidence>
<evidence type="ECO:0000256" key="3">
    <source>
        <dbReference type="ARBA" id="ARBA00022679"/>
    </source>
</evidence>
<dbReference type="PANTHER" id="PTHR30576:SF10">
    <property type="entry name" value="SLL5057 PROTEIN"/>
    <property type="match status" value="1"/>
</dbReference>
<evidence type="ECO:0000256" key="6">
    <source>
        <dbReference type="ARBA" id="ARBA00023136"/>
    </source>
</evidence>
<protein>
    <submittedName>
        <fullName evidence="9">Exopolysaccharide biosynthesis polyprenyl glycosylphosphotransferase</fullName>
    </submittedName>
</protein>
<feature type="transmembrane region" description="Helical" evidence="7">
    <location>
        <begin position="80"/>
        <end position="102"/>
    </location>
</feature>
<dbReference type="GO" id="GO:0016780">
    <property type="term" value="F:phosphotransferase activity, for other substituted phosphate groups"/>
    <property type="evidence" value="ECO:0007669"/>
    <property type="project" value="TreeGrafter"/>
</dbReference>
<evidence type="ECO:0000313" key="9">
    <source>
        <dbReference type="EMBL" id="GGK80512.1"/>
    </source>
</evidence>
<reference evidence="9" key="1">
    <citation type="journal article" date="2014" name="Int. J. Syst. Evol. Microbiol.">
        <title>Complete genome sequence of Corynebacterium casei LMG S-19264T (=DSM 44701T), isolated from a smear-ripened cheese.</title>
        <authorList>
            <consortium name="US DOE Joint Genome Institute (JGI-PGF)"/>
            <person name="Walter F."/>
            <person name="Albersmeier A."/>
            <person name="Kalinowski J."/>
            <person name="Ruckert C."/>
        </authorList>
    </citation>
    <scope>NUCLEOTIDE SEQUENCE</scope>
    <source>
        <strain evidence="9">CGMCC 4.7299</strain>
    </source>
</reference>
<dbReference type="NCBIfam" id="TIGR03025">
    <property type="entry name" value="EPS_sugtrans"/>
    <property type="match status" value="1"/>
</dbReference>
<keyword evidence="10" id="KW-1185">Reference proteome</keyword>
<dbReference type="InterPro" id="IPR003362">
    <property type="entry name" value="Bact_transf"/>
</dbReference>
<feature type="transmembrane region" description="Helical" evidence="7">
    <location>
        <begin position="114"/>
        <end position="135"/>
    </location>
</feature>
<comment type="subcellular location">
    <subcellularLocation>
        <location evidence="1">Membrane</location>
        <topology evidence="1">Multi-pass membrane protein</topology>
    </subcellularLocation>
</comment>
<keyword evidence="5 7" id="KW-1133">Transmembrane helix</keyword>
<name>A0A8J3FM04_9ACTN</name>
<dbReference type="InterPro" id="IPR017475">
    <property type="entry name" value="EPS_sugar_tfrase"/>
</dbReference>